<dbReference type="Gene3D" id="1.10.10.60">
    <property type="entry name" value="Homeodomain-like"/>
    <property type="match status" value="2"/>
</dbReference>
<dbReference type="Pfam" id="PF12833">
    <property type="entry name" value="HTH_18"/>
    <property type="match status" value="1"/>
</dbReference>
<dbReference type="GO" id="GO:0003700">
    <property type="term" value="F:DNA-binding transcription factor activity"/>
    <property type="evidence" value="ECO:0007669"/>
    <property type="project" value="InterPro"/>
</dbReference>
<comment type="caution">
    <text evidence="6">The sequence shown here is derived from an EMBL/GenBank/DDBJ whole genome shotgun (WGS) entry which is preliminary data.</text>
</comment>
<accession>A0A917MSU5</accession>
<keyword evidence="4" id="KW-0812">Transmembrane</keyword>
<keyword evidence="2" id="KW-0238">DNA-binding</keyword>
<evidence type="ECO:0000313" key="7">
    <source>
        <dbReference type="Proteomes" id="UP000627292"/>
    </source>
</evidence>
<evidence type="ECO:0000256" key="3">
    <source>
        <dbReference type="ARBA" id="ARBA00023163"/>
    </source>
</evidence>
<feature type="transmembrane region" description="Helical" evidence="4">
    <location>
        <begin position="196"/>
        <end position="216"/>
    </location>
</feature>
<feature type="domain" description="HTH araC/xylS-type" evidence="5">
    <location>
        <begin position="320"/>
        <end position="426"/>
    </location>
</feature>
<gene>
    <name evidence="6" type="ORF">GCM10011379_12020</name>
</gene>
<sequence>MNYIIIIGAFQSLVALTMYAAHRRKRPAEAILNLLLVCICIHLCIKFVIYAVSETDGIKVAFNSFTDVAYGPLLWIYTNKVANRRYNPLKHWYLLLPAFLASVVFFAIVLHIVTGSNQYNQLLYLYNQSTQYVIMITMIAFPLMALHKARHLPAFWKAESILIKRISLLYLFMGLLTFSLICIVNPLHLIKNYHSFNIAIRILAYSITTAISLAVIRYRLTPLAETEAADVTEEQNVPALQSCAETGLLLTSQAAAPIAAATNGSTTVIAIVAETANNLQSTPAVPVAADAATSSAVTFAAPAHAKRFTLALHQQQAIITRLTEVMEKQKAYADSDLTLEKLSVLSKLPRHHISEALNQHLGKTFYQFLNDYRINAVLALLDKCRQKHVQPAILSLAFEAGFNSKSTFNQYFKKTTGFTPSGYIKKQKPVTENNSRPLIGNVFVTHATH</sequence>
<keyword evidence="4" id="KW-1133">Transmembrane helix</keyword>
<keyword evidence="4" id="KW-0472">Membrane</keyword>
<evidence type="ECO:0000256" key="4">
    <source>
        <dbReference type="SAM" id="Phobius"/>
    </source>
</evidence>
<dbReference type="GO" id="GO:0043565">
    <property type="term" value="F:sequence-specific DNA binding"/>
    <property type="evidence" value="ECO:0007669"/>
    <property type="project" value="InterPro"/>
</dbReference>
<evidence type="ECO:0000256" key="1">
    <source>
        <dbReference type="ARBA" id="ARBA00023015"/>
    </source>
</evidence>
<name>A0A917MSU5_9BACT</name>
<dbReference type="InterPro" id="IPR018060">
    <property type="entry name" value="HTH_AraC"/>
</dbReference>
<dbReference type="SMART" id="SM00342">
    <property type="entry name" value="HTH_ARAC"/>
    <property type="match status" value="1"/>
</dbReference>
<dbReference type="PANTHER" id="PTHR43280:SF29">
    <property type="entry name" value="ARAC-FAMILY TRANSCRIPTIONAL REGULATOR"/>
    <property type="match status" value="1"/>
</dbReference>
<dbReference type="AlphaFoldDB" id="A0A917MSU5"/>
<evidence type="ECO:0000259" key="5">
    <source>
        <dbReference type="PROSITE" id="PS01124"/>
    </source>
</evidence>
<protein>
    <recommendedName>
        <fullName evidence="5">HTH araC/xylS-type domain-containing protein</fullName>
    </recommendedName>
</protein>
<proteinExistence type="predicted"/>
<feature type="transmembrane region" description="Helical" evidence="4">
    <location>
        <begin position="30"/>
        <end position="52"/>
    </location>
</feature>
<dbReference type="SUPFAM" id="SSF46689">
    <property type="entry name" value="Homeodomain-like"/>
    <property type="match status" value="1"/>
</dbReference>
<dbReference type="Proteomes" id="UP000627292">
    <property type="component" value="Unassembled WGS sequence"/>
</dbReference>
<reference evidence="6" key="2">
    <citation type="submission" date="2020-09" db="EMBL/GenBank/DDBJ databases">
        <authorList>
            <person name="Sun Q."/>
            <person name="Zhou Y."/>
        </authorList>
    </citation>
    <scope>NUCLEOTIDE SEQUENCE</scope>
    <source>
        <strain evidence="6">CGMCC 1.15290</strain>
    </source>
</reference>
<feature type="transmembrane region" description="Helical" evidence="4">
    <location>
        <begin position="125"/>
        <end position="146"/>
    </location>
</feature>
<dbReference type="EMBL" id="BMIB01000001">
    <property type="protein sequence ID" value="GGH62242.1"/>
    <property type="molecule type" value="Genomic_DNA"/>
</dbReference>
<reference evidence="6" key="1">
    <citation type="journal article" date="2014" name="Int. J. Syst. Evol. Microbiol.">
        <title>Complete genome sequence of Corynebacterium casei LMG S-19264T (=DSM 44701T), isolated from a smear-ripened cheese.</title>
        <authorList>
            <consortium name="US DOE Joint Genome Institute (JGI-PGF)"/>
            <person name="Walter F."/>
            <person name="Albersmeier A."/>
            <person name="Kalinowski J."/>
            <person name="Ruckert C."/>
        </authorList>
    </citation>
    <scope>NUCLEOTIDE SEQUENCE</scope>
    <source>
        <strain evidence="6">CGMCC 1.15290</strain>
    </source>
</reference>
<keyword evidence="3" id="KW-0804">Transcription</keyword>
<dbReference type="PANTHER" id="PTHR43280">
    <property type="entry name" value="ARAC-FAMILY TRANSCRIPTIONAL REGULATOR"/>
    <property type="match status" value="1"/>
</dbReference>
<keyword evidence="1" id="KW-0805">Transcription regulation</keyword>
<dbReference type="InterPro" id="IPR009057">
    <property type="entry name" value="Homeodomain-like_sf"/>
</dbReference>
<evidence type="ECO:0000256" key="2">
    <source>
        <dbReference type="ARBA" id="ARBA00023125"/>
    </source>
</evidence>
<evidence type="ECO:0000313" key="6">
    <source>
        <dbReference type="EMBL" id="GGH62242.1"/>
    </source>
</evidence>
<dbReference type="RefSeq" id="WP_188951062.1">
    <property type="nucleotide sequence ID" value="NZ_BMIB01000001.1"/>
</dbReference>
<organism evidence="6 7">
    <name type="scientific">Filimonas zeae</name>
    <dbReference type="NCBI Taxonomy" id="1737353"/>
    <lineage>
        <taxon>Bacteria</taxon>
        <taxon>Pseudomonadati</taxon>
        <taxon>Bacteroidota</taxon>
        <taxon>Chitinophagia</taxon>
        <taxon>Chitinophagales</taxon>
        <taxon>Chitinophagaceae</taxon>
        <taxon>Filimonas</taxon>
    </lineage>
</organism>
<keyword evidence="7" id="KW-1185">Reference proteome</keyword>
<feature type="transmembrane region" description="Helical" evidence="4">
    <location>
        <begin position="167"/>
        <end position="190"/>
    </location>
</feature>
<feature type="transmembrane region" description="Helical" evidence="4">
    <location>
        <begin position="92"/>
        <end position="113"/>
    </location>
</feature>
<dbReference type="PROSITE" id="PS01124">
    <property type="entry name" value="HTH_ARAC_FAMILY_2"/>
    <property type="match status" value="1"/>
</dbReference>